<dbReference type="eggNOG" id="COG1196">
    <property type="taxonomic scope" value="Bacteria"/>
</dbReference>
<gene>
    <name evidence="2" type="ORF">Oscil6304_3582</name>
</gene>
<dbReference type="AlphaFoldDB" id="K9TKS9"/>
<dbReference type="NCBIfam" id="TIGR02595">
    <property type="entry name" value="PEP_CTERM"/>
    <property type="match status" value="1"/>
</dbReference>
<evidence type="ECO:0000313" key="2">
    <source>
        <dbReference type="EMBL" id="AFY83145.1"/>
    </source>
</evidence>
<dbReference type="OrthoDB" id="507489at2"/>
<dbReference type="RefSeq" id="WP_015149774.1">
    <property type="nucleotide sequence ID" value="NC_019693.1"/>
</dbReference>
<dbReference type="InterPro" id="IPR025193">
    <property type="entry name" value="DUF4114"/>
</dbReference>
<organism evidence="2 3">
    <name type="scientific">Oscillatoria acuminata PCC 6304</name>
    <dbReference type="NCBI Taxonomy" id="56110"/>
    <lineage>
        <taxon>Bacteria</taxon>
        <taxon>Bacillati</taxon>
        <taxon>Cyanobacteriota</taxon>
        <taxon>Cyanophyceae</taxon>
        <taxon>Oscillatoriophycideae</taxon>
        <taxon>Oscillatoriales</taxon>
        <taxon>Oscillatoriaceae</taxon>
        <taxon>Oscillatoria</taxon>
    </lineage>
</organism>
<proteinExistence type="predicted"/>
<dbReference type="Proteomes" id="UP000010367">
    <property type="component" value="Chromosome"/>
</dbReference>
<dbReference type="KEGG" id="oac:Oscil6304_3582"/>
<feature type="domain" description="DUF4114" evidence="1">
    <location>
        <begin position="161"/>
        <end position="232"/>
    </location>
</feature>
<evidence type="ECO:0000313" key="3">
    <source>
        <dbReference type="Proteomes" id="UP000010367"/>
    </source>
</evidence>
<keyword evidence="3" id="KW-1185">Reference proteome</keyword>
<sequence length="264" mass="28389">MNAQISDNISSLKTIGRQCTLGLMALLATTASVFTAQSAAAQVTQSKYDAQYTNAPSSLLRLDFDTWNMFNSVVNKEREKLNTLDRPQADLSKLRWSGGVQDVEVFFINEGASYRNQLFYSVDGGTSKNMIFDDISSPLSILSNSNGPLKLGQGSSLGSFTGNTFIDFFVKSNGANGGQNFLGFDPDQNPGSSKGLSHVIGYTFGDYLLLGFEDIIGGGDLDFNDVVFVVKGVTTSVPEPSLMIGLIATGAMVVLRKRAQKSEV</sequence>
<dbReference type="InterPro" id="IPR013424">
    <property type="entry name" value="Ice-binding_C"/>
</dbReference>
<accession>K9TKS9</accession>
<reference evidence="2 3" key="1">
    <citation type="submission" date="2012-06" db="EMBL/GenBank/DDBJ databases">
        <title>Finished chromosome of genome of Oscillatoria acuminata PCC 6304.</title>
        <authorList>
            <consortium name="US DOE Joint Genome Institute"/>
            <person name="Gugger M."/>
            <person name="Coursin T."/>
            <person name="Rippka R."/>
            <person name="Tandeau De Marsac N."/>
            <person name="Huntemann M."/>
            <person name="Wei C.-L."/>
            <person name="Han J."/>
            <person name="Detter J.C."/>
            <person name="Han C."/>
            <person name="Tapia R."/>
            <person name="Davenport K."/>
            <person name="Daligault H."/>
            <person name="Erkkila T."/>
            <person name="Gu W."/>
            <person name="Munk A.C.C."/>
            <person name="Teshima H."/>
            <person name="Xu Y."/>
            <person name="Chain P."/>
            <person name="Chen A."/>
            <person name="Krypides N."/>
            <person name="Mavromatis K."/>
            <person name="Markowitz V."/>
            <person name="Szeto E."/>
            <person name="Ivanova N."/>
            <person name="Mikhailova N."/>
            <person name="Ovchinnikova G."/>
            <person name="Pagani I."/>
            <person name="Pati A."/>
            <person name="Goodwin L."/>
            <person name="Peters L."/>
            <person name="Pitluck S."/>
            <person name="Woyke T."/>
            <person name="Kerfeld C."/>
        </authorList>
    </citation>
    <scope>NUCLEOTIDE SEQUENCE [LARGE SCALE GENOMIC DNA]</scope>
    <source>
        <strain evidence="2 3">PCC 6304</strain>
    </source>
</reference>
<dbReference type="Pfam" id="PF13448">
    <property type="entry name" value="DUF4114"/>
    <property type="match status" value="1"/>
</dbReference>
<protein>
    <submittedName>
        <fullName evidence="2">PEP-CTERM putative exosortase interaction domain-containing protein</fullName>
    </submittedName>
</protein>
<dbReference type="InParanoid" id="K9TKS9"/>
<evidence type="ECO:0000259" key="1">
    <source>
        <dbReference type="Pfam" id="PF13448"/>
    </source>
</evidence>
<dbReference type="EMBL" id="CP003607">
    <property type="protein sequence ID" value="AFY83145.1"/>
    <property type="molecule type" value="Genomic_DNA"/>
</dbReference>
<dbReference type="HOGENOM" id="CLU_1053103_0_0_3"/>
<dbReference type="STRING" id="56110.Oscil6304_3582"/>
<name>K9TKS9_9CYAN</name>